<dbReference type="RefSeq" id="WP_148690712.1">
    <property type="nucleotide sequence ID" value="NZ_CP020477.1"/>
</dbReference>
<keyword evidence="4" id="KW-1185">Reference proteome</keyword>
<dbReference type="EMBL" id="CP020477">
    <property type="protein sequence ID" value="ARM74957.1"/>
    <property type="molecule type" value="Genomic_DNA"/>
</dbReference>
<reference evidence="3 4" key="1">
    <citation type="submission" date="2017-03" db="EMBL/GenBank/DDBJ databases">
        <title>Sulfur activation and transportation mechanism of thermophilic Archaea Acidianus manzaensis YN-25.</title>
        <authorList>
            <person name="Ma Y."/>
            <person name="Yang Y."/>
            <person name="Xia J."/>
        </authorList>
    </citation>
    <scope>NUCLEOTIDE SEQUENCE [LARGE SCALE GENOMIC DNA]</scope>
    <source>
        <strain evidence="3 4">YN-25</strain>
    </source>
</reference>
<accession>A0A1W6JXI3</accession>
<evidence type="ECO:0000259" key="2">
    <source>
        <dbReference type="Pfam" id="PF17884"/>
    </source>
</evidence>
<dbReference type="SUPFAM" id="SSF52141">
    <property type="entry name" value="Uracil-DNA glycosylase-like"/>
    <property type="match status" value="1"/>
</dbReference>
<gene>
    <name evidence="3" type="ORF">B6F84_02210</name>
</gene>
<keyword evidence="1" id="KW-0819">tRNA processing</keyword>
<dbReference type="STRING" id="282676.B6F84_02210"/>
<dbReference type="Gene3D" id="3.40.50.10630">
    <property type="entry name" value="Uracil-DNA glycosylase-like"/>
    <property type="match status" value="1"/>
</dbReference>
<dbReference type="GO" id="GO:0008033">
    <property type="term" value="P:tRNA processing"/>
    <property type="evidence" value="ECO:0007669"/>
    <property type="project" value="UniProtKB-KW"/>
</dbReference>
<dbReference type="Proteomes" id="UP000193404">
    <property type="component" value="Chromosome"/>
</dbReference>
<dbReference type="OrthoDB" id="115061at2157"/>
<organism evidence="3 4">
    <name type="scientific">Acidianus manzaensis</name>
    <dbReference type="NCBI Taxonomy" id="282676"/>
    <lineage>
        <taxon>Archaea</taxon>
        <taxon>Thermoproteota</taxon>
        <taxon>Thermoprotei</taxon>
        <taxon>Sulfolobales</taxon>
        <taxon>Sulfolobaceae</taxon>
        <taxon>Acidianus</taxon>
    </lineage>
</organism>
<protein>
    <recommendedName>
        <fullName evidence="2">DUF5591 domain-containing protein</fullName>
    </recommendedName>
</protein>
<dbReference type="Pfam" id="PF17884">
    <property type="entry name" value="DUF5591"/>
    <property type="match status" value="1"/>
</dbReference>
<dbReference type="GeneID" id="41589695"/>
<proteinExistence type="predicted"/>
<name>A0A1W6JXI3_9CREN</name>
<dbReference type="AlphaFoldDB" id="A0A1W6JXI3"/>
<dbReference type="InterPro" id="IPR036895">
    <property type="entry name" value="Uracil-DNA_glycosylase-like_sf"/>
</dbReference>
<evidence type="ECO:0000256" key="1">
    <source>
        <dbReference type="ARBA" id="ARBA00022694"/>
    </source>
</evidence>
<dbReference type="KEGG" id="aman:B6F84_02210"/>
<evidence type="ECO:0000313" key="4">
    <source>
        <dbReference type="Proteomes" id="UP000193404"/>
    </source>
</evidence>
<evidence type="ECO:0000313" key="3">
    <source>
        <dbReference type="EMBL" id="ARM74957.1"/>
    </source>
</evidence>
<feature type="domain" description="DUF5591" evidence="2">
    <location>
        <begin position="25"/>
        <end position="156"/>
    </location>
</feature>
<sequence length="191" mass="22447">MQCPPLQGERVVKREGEDPFKHPVVQKWHEYFLENWFSNKRIAFLLPCTSIKPYNRSATHKLAYSIAKNIDYIQFYSVSEPMLLVPREYENCYPFNSYDYPPSMMTKEEKEEFINLLARALKHIFPMHEKIIAVLPKHHLEITQKASEISNVNIEFHPYGRLAFKTISNTLNEIIIEDTNLTSLEKISNTP</sequence>
<dbReference type="InterPro" id="IPR040777">
    <property type="entry name" value="DUF5591"/>
</dbReference>